<sequence length="142" mass="16521">MDKCISDHEVIVFELPFCEPQLVKRTNTCSKKNIDNQALGTIIQFIAEDMKDDCYKNLVDIYNRKLKQLLHIHAPLKTRIVKDRPSAPWMTSYIKELRLNEGEQKESGAQQTSVSTKTLMETLKENGKMPLKQQRIIYIVIR</sequence>
<comment type="caution">
    <text evidence="1">The sequence shown here is derived from an EMBL/GenBank/DDBJ whole genome shotgun (WGS) entry which is preliminary data.</text>
</comment>
<organism evidence="1 2">
    <name type="scientific">Elysia marginata</name>
    <dbReference type="NCBI Taxonomy" id="1093978"/>
    <lineage>
        <taxon>Eukaryota</taxon>
        <taxon>Metazoa</taxon>
        <taxon>Spiralia</taxon>
        <taxon>Lophotrochozoa</taxon>
        <taxon>Mollusca</taxon>
        <taxon>Gastropoda</taxon>
        <taxon>Heterobranchia</taxon>
        <taxon>Euthyneura</taxon>
        <taxon>Panpulmonata</taxon>
        <taxon>Sacoglossa</taxon>
        <taxon>Placobranchoidea</taxon>
        <taxon>Plakobranchidae</taxon>
        <taxon>Elysia</taxon>
    </lineage>
</organism>
<protein>
    <submittedName>
        <fullName evidence="1">Uncharacterized protein</fullName>
    </submittedName>
</protein>
<dbReference type="Proteomes" id="UP000762676">
    <property type="component" value="Unassembled WGS sequence"/>
</dbReference>
<accession>A0AAV4G1S6</accession>
<evidence type="ECO:0000313" key="2">
    <source>
        <dbReference type="Proteomes" id="UP000762676"/>
    </source>
</evidence>
<name>A0AAV4G1S6_9GAST</name>
<dbReference type="AlphaFoldDB" id="A0AAV4G1S6"/>
<dbReference type="EMBL" id="BMAT01004746">
    <property type="protein sequence ID" value="GFR79427.1"/>
    <property type="molecule type" value="Genomic_DNA"/>
</dbReference>
<proteinExistence type="predicted"/>
<keyword evidence="2" id="KW-1185">Reference proteome</keyword>
<reference evidence="1 2" key="1">
    <citation type="journal article" date="2021" name="Elife">
        <title>Chloroplast acquisition without the gene transfer in kleptoplastic sea slugs, Plakobranchus ocellatus.</title>
        <authorList>
            <person name="Maeda T."/>
            <person name="Takahashi S."/>
            <person name="Yoshida T."/>
            <person name="Shimamura S."/>
            <person name="Takaki Y."/>
            <person name="Nagai Y."/>
            <person name="Toyoda A."/>
            <person name="Suzuki Y."/>
            <person name="Arimoto A."/>
            <person name="Ishii H."/>
            <person name="Satoh N."/>
            <person name="Nishiyama T."/>
            <person name="Hasebe M."/>
            <person name="Maruyama T."/>
            <person name="Minagawa J."/>
            <person name="Obokata J."/>
            <person name="Shigenobu S."/>
        </authorList>
    </citation>
    <scope>NUCLEOTIDE SEQUENCE [LARGE SCALE GENOMIC DNA]</scope>
</reference>
<evidence type="ECO:0000313" key="1">
    <source>
        <dbReference type="EMBL" id="GFR79427.1"/>
    </source>
</evidence>
<gene>
    <name evidence="1" type="ORF">ElyMa_002288300</name>
</gene>